<keyword evidence="2" id="KW-1185">Reference proteome</keyword>
<protein>
    <submittedName>
        <fullName evidence="1">Uncharacterized protein</fullName>
    </submittedName>
</protein>
<organism evidence="1 2">
    <name type="scientific">Acer saccharum</name>
    <name type="common">Sugar maple</name>
    <dbReference type="NCBI Taxonomy" id="4024"/>
    <lineage>
        <taxon>Eukaryota</taxon>
        <taxon>Viridiplantae</taxon>
        <taxon>Streptophyta</taxon>
        <taxon>Embryophyta</taxon>
        <taxon>Tracheophyta</taxon>
        <taxon>Spermatophyta</taxon>
        <taxon>Magnoliopsida</taxon>
        <taxon>eudicotyledons</taxon>
        <taxon>Gunneridae</taxon>
        <taxon>Pentapetalae</taxon>
        <taxon>rosids</taxon>
        <taxon>malvids</taxon>
        <taxon>Sapindales</taxon>
        <taxon>Sapindaceae</taxon>
        <taxon>Hippocastanoideae</taxon>
        <taxon>Acereae</taxon>
        <taxon>Acer</taxon>
    </lineage>
</organism>
<comment type="caution">
    <text evidence="1">The sequence shown here is derived from an EMBL/GenBank/DDBJ whole genome shotgun (WGS) entry which is preliminary data.</text>
</comment>
<evidence type="ECO:0000313" key="2">
    <source>
        <dbReference type="Proteomes" id="UP001168877"/>
    </source>
</evidence>
<sequence length="90" mass="9302">MGWLVWGFGSVGGGFGAGSDIIGELVVLSREGTGVVTRALELDGAAEWEVSCKKEFDGVCACLMGTGTVGVDCSFWSHRSTIAGNHDFSG</sequence>
<accession>A0AA39VHU0</accession>
<evidence type="ECO:0000313" key="1">
    <source>
        <dbReference type="EMBL" id="KAK0580990.1"/>
    </source>
</evidence>
<gene>
    <name evidence="1" type="ORF">LWI29_008515</name>
</gene>
<dbReference type="Proteomes" id="UP001168877">
    <property type="component" value="Unassembled WGS sequence"/>
</dbReference>
<dbReference type="EMBL" id="JAUESC010000384">
    <property type="protein sequence ID" value="KAK0580990.1"/>
    <property type="molecule type" value="Genomic_DNA"/>
</dbReference>
<reference evidence="1" key="1">
    <citation type="journal article" date="2022" name="Plant J.">
        <title>Strategies of tolerance reflected in two North American maple genomes.</title>
        <authorList>
            <person name="McEvoy S.L."/>
            <person name="Sezen U.U."/>
            <person name="Trouern-Trend A."/>
            <person name="McMahon S.M."/>
            <person name="Schaberg P.G."/>
            <person name="Yang J."/>
            <person name="Wegrzyn J.L."/>
            <person name="Swenson N.G."/>
        </authorList>
    </citation>
    <scope>NUCLEOTIDE SEQUENCE</scope>
    <source>
        <strain evidence="1">NS2018</strain>
    </source>
</reference>
<name>A0AA39VHU0_ACESA</name>
<proteinExistence type="predicted"/>
<reference evidence="1" key="2">
    <citation type="submission" date="2023-06" db="EMBL/GenBank/DDBJ databases">
        <authorList>
            <person name="Swenson N.G."/>
            <person name="Wegrzyn J.L."/>
            <person name="Mcevoy S.L."/>
        </authorList>
    </citation>
    <scope>NUCLEOTIDE SEQUENCE</scope>
    <source>
        <strain evidence="1">NS2018</strain>
        <tissue evidence="1">Leaf</tissue>
    </source>
</reference>
<dbReference type="AlphaFoldDB" id="A0AA39VHU0"/>